<sequence>MKQILIGALSGDGVVTDLAGREVQTVRLEYFGQWSMGHDALHLDELRIFADGRTERRNWAIQVDARGKLVGYDTDRRARVRAEVSENRVRLVYDAPMGGGTEIAGPRTVIDLRQNPDGSVSLEGRAKLLGLPYRRTRAVLQRLPEAA</sequence>
<dbReference type="EMBL" id="CP073078">
    <property type="protein sequence ID" value="QUD87022.1"/>
    <property type="molecule type" value="Genomic_DNA"/>
</dbReference>
<keyword evidence="2" id="KW-1185">Reference proteome</keyword>
<evidence type="ECO:0000313" key="1">
    <source>
        <dbReference type="EMBL" id="QUD87022.1"/>
    </source>
</evidence>
<protein>
    <submittedName>
        <fullName evidence="1">DUF3833 family protein</fullName>
    </submittedName>
</protein>
<name>A0A975FY14_9CAUL</name>
<dbReference type="InterPro" id="IPR024409">
    <property type="entry name" value="DUF3833"/>
</dbReference>
<reference evidence="1" key="1">
    <citation type="submission" date="2021-04" db="EMBL/GenBank/DDBJ databases">
        <title>The complete genome sequence of Caulobacter sp. S6.</title>
        <authorList>
            <person name="Tang Y."/>
            <person name="Ouyang W."/>
            <person name="Liu Q."/>
            <person name="Huang B."/>
            <person name="Guo Z."/>
            <person name="Lei P."/>
        </authorList>
    </citation>
    <scope>NUCLEOTIDE SEQUENCE</scope>
    <source>
        <strain evidence="1">S6</strain>
    </source>
</reference>
<dbReference type="Pfam" id="PF12915">
    <property type="entry name" value="DUF3833"/>
    <property type="match status" value="1"/>
</dbReference>
<dbReference type="Proteomes" id="UP000676409">
    <property type="component" value="Chromosome"/>
</dbReference>
<dbReference type="KEGG" id="caul:KCG34_18395"/>
<dbReference type="RefSeq" id="WP_211937074.1">
    <property type="nucleotide sequence ID" value="NZ_CP073078.1"/>
</dbReference>
<dbReference type="AlphaFoldDB" id="A0A975FY14"/>
<accession>A0A975FY14</accession>
<organism evidence="1 2">
    <name type="scientific">Phenylobacterium montanum</name>
    <dbReference type="NCBI Taxonomy" id="2823693"/>
    <lineage>
        <taxon>Bacteria</taxon>
        <taxon>Pseudomonadati</taxon>
        <taxon>Pseudomonadota</taxon>
        <taxon>Alphaproteobacteria</taxon>
        <taxon>Caulobacterales</taxon>
        <taxon>Caulobacteraceae</taxon>
        <taxon>Phenylobacterium</taxon>
    </lineage>
</organism>
<gene>
    <name evidence="1" type="ORF">KCG34_18395</name>
</gene>
<proteinExistence type="predicted"/>
<evidence type="ECO:0000313" key="2">
    <source>
        <dbReference type="Proteomes" id="UP000676409"/>
    </source>
</evidence>